<comment type="caution">
    <text evidence="1">The sequence shown here is derived from an EMBL/GenBank/DDBJ whole genome shotgun (WGS) entry which is preliminary data.</text>
</comment>
<keyword evidence="2" id="KW-1185">Reference proteome</keyword>
<proteinExistence type="predicted"/>
<protein>
    <submittedName>
        <fullName evidence="1">Uncharacterized protein</fullName>
    </submittedName>
</protein>
<evidence type="ECO:0000313" key="1">
    <source>
        <dbReference type="EMBL" id="GBL74696.1"/>
    </source>
</evidence>
<name>A0A4Y2A631_ARAVE</name>
<dbReference type="OrthoDB" id="6465164at2759"/>
<reference evidence="1 2" key="1">
    <citation type="journal article" date="2019" name="Sci. Rep.">
        <title>Orb-weaving spider Araneus ventricosus genome elucidates the spidroin gene catalogue.</title>
        <authorList>
            <person name="Kono N."/>
            <person name="Nakamura H."/>
            <person name="Ohtoshi R."/>
            <person name="Moran D.A.P."/>
            <person name="Shinohara A."/>
            <person name="Yoshida Y."/>
            <person name="Fujiwara M."/>
            <person name="Mori M."/>
            <person name="Tomita M."/>
            <person name="Arakawa K."/>
        </authorList>
    </citation>
    <scope>NUCLEOTIDE SEQUENCE [LARGE SCALE GENOMIC DNA]</scope>
</reference>
<evidence type="ECO:0000313" key="2">
    <source>
        <dbReference type="Proteomes" id="UP000499080"/>
    </source>
</evidence>
<accession>A0A4Y2A631</accession>
<sequence length="123" mass="14069">MNSIAEISVQHRFNAANELFQRVTQTIFQFTMIHPSRRPHIASLTQYSLCPFSPDDFFHVGLFEIQDLFGEVPSIMTLKDNISLAVLSIPGDMLRLAFENAVCRMQCVIHEKSGHVERGQYIE</sequence>
<dbReference type="EMBL" id="BGPR01000006">
    <property type="protein sequence ID" value="GBL74696.1"/>
    <property type="molecule type" value="Genomic_DNA"/>
</dbReference>
<dbReference type="Proteomes" id="UP000499080">
    <property type="component" value="Unassembled WGS sequence"/>
</dbReference>
<organism evidence="1 2">
    <name type="scientific">Araneus ventricosus</name>
    <name type="common">Orbweaver spider</name>
    <name type="synonym">Epeira ventricosa</name>
    <dbReference type="NCBI Taxonomy" id="182803"/>
    <lineage>
        <taxon>Eukaryota</taxon>
        <taxon>Metazoa</taxon>
        <taxon>Ecdysozoa</taxon>
        <taxon>Arthropoda</taxon>
        <taxon>Chelicerata</taxon>
        <taxon>Arachnida</taxon>
        <taxon>Araneae</taxon>
        <taxon>Araneomorphae</taxon>
        <taxon>Entelegynae</taxon>
        <taxon>Araneoidea</taxon>
        <taxon>Araneidae</taxon>
        <taxon>Araneus</taxon>
    </lineage>
</organism>
<dbReference type="AlphaFoldDB" id="A0A4Y2A631"/>
<gene>
    <name evidence="1" type="ORF">AVEN_243578_1</name>
</gene>